<reference evidence="3" key="1">
    <citation type="journal article" date="2019" name="Int. J. Syst. Evol. Microbiol.">
        <title>The Global Catalogue of Microorganisms (GCM) 10K type strain sequencing project: providing services to taxonomists for standard genome sequencing and annotation.</title>
        <authorList>
            <consortium name="The Broad Institute Genomics Platform"/>
            <consortium name="The Broad Institute Genome Sequencing Center for Infectious Disease"/>
            <person name="Wu L."/>
            <person name="Ma J."/>
        </authorList>
    </citation>
    <scope>NUCLEOTIDE SEQUENCE [LARGE SCALE GENOMIC DNA]</scope>
    <source>
        <strain evidence="3">KCTC 52677</strain>
    </source>
</reference>
<name>A0ABV7DK09_9HYPH</name>
<comment type="caution">
    <text evidence="2">The sequence shown here is derived from an EMBL/GenBank/DDBJ whole genome shotgun (WGS) entry which is preliminary data.</text>
</comment>
<evidence type="ECO:0000313" key="2">
    <source>
        <dbReference type="EMBL" id="MFC3074953.1"/>
    </source>
</evidence>
<dbReference type="InterPro" id="IPR001387">
    <property type="entry name" value="Cro/C1-type_HTH"/>
</dbReference>
<sequence>MSNRTDDRTDRRRHFIPEWAAKRGVKQADIVRATGADKGAVHRWFAEDVIPTEKYLKPLADFLDVEEVVDLFRDPDDDWMAKMFRDKTEQQKEAAITMLRLFFEQHADPEPPARSRSGR</sequence>
<accession>A0ABV7DK09</accession>
<evidence type="ECO:0000313" key="3">
    <source>
        <dbReference type="Proteomes" id="UP001595377"/>
    </source>
</evidence>
<feature type="domain" description="HTH cro/C1-type" evidence="1">
    <location>
        <begin position="22"/>
        <end position="71"/>
    </location>
</feature>
<gene>
    <name evidence="2" type="ORF">ACFOHH_17720</name>
</gene>
<dbReference type="EMBL" id="JBHRSP010000029">
    <property type="protein sequence ID" value="MFC3074953.1"/>
    <property type="molecule type" value="Genomic_DNA"/>
</dbReference>
<keyword evidence="3" id="KW-1185">Reference proteome</keyword>
<dbReference type="RefSeq" id="WP_257315618.1">
    <property type="nucleotide sequence ID" value="NZ_JANFDG010000013.1"/>
</dbReference>
<dbReference type="CDD" id="cd00093">
    <property type="entry name" value="HTH_XRE"/>
    <property type="match status" value="1"/>
</dbReference>
<organism evidence="2 3">
    <name type="scientific">Shinella pollutisoli</name>
    <dbReference type="NCBI Taxonomy" id="2250594"/>
    <lineage>
        <taxon>Bacteria</taxon>
        <taxon>Pseudomonadati</taxon>
        <taxon>Pseudomonadota</taxon>
        <taxon>Alphaproteobacteria</taxon>
        <taxon>Hyphomicrobiales</taxon>
        <taxon>Rhizobiaceae</taxon>
        <taxon>Shinella</taxon>
    </lineage>
</organism>
<proteinExistence type="predicted"/>
<protein>
    <submittedName>
        <fullName evidence="2">Helix-turn-helix domain-containing protein</fullName>
    </submittedName>
</protein>
<dbReference type="PROSITE" id="PS50943">
    <property type="entry name" value="HTH_CROC1"/>
    <property type="match status" value="1"/>
</dbReference>
<dbReference type="Proteomes" id="UP001595377">
    <property type="component" value="Unassembled WGS sequence"/>
</dbReference>
<evidence type="ECO:0000259" key="1">
    <source>
        <dbReference type="PROSITE" id="PS50943"/>
    </source>
</evidence>